<keyword evidence="3" id="KW-1185">Reference proteome</keyword>
<dbReference type="Proteomes" id="UP000192042">
    <property type="component" value="Chromosome I"/>
</dbReference>
<evidence type="ECO:0000313" key="2">
    <source>
        <dbReference type="EMBL" id="SLM49630.1"/>
    </source>
</evidence>
<evidence type="ECO:0000313" key="3">
    <source>
        <dbReference type="Proteomes" id="UP000192042"/>
    </source>
</evidence>
<dbReference type="AlphaFoldDB" id="A0A1W1I9G4"/>
<feature type="region of interest" description="Disordered" evidence="1">
    <location>
        <begin position="104"/>
        <end position="128"/>
    </location>
</feature>
<accession>A0A1W1I9G4</accession>
<proteinExistence type="predicted"/>
<organism evidence="2 3">
    <name type="scientific">Nitrospira japonica</name>
    <dbReference type="NCBI Taxonomy" id="1325564"/>
    <lineage>
        <taxon>Bacteria</taxon>
        <taxon>Pseudomonadati</taxon>
        <taxon>Nitrospirota</taxon>
        <taxon>Nitrospiria</taxon>
        <taxon>Nitrospirales</taxon>
        <taxon>Nitrospiraceae</taxon>
        <taxon>Nitrospira</taxon>
    </lineage>
</organism>
<dbReference type="KEGG" id="nja:NSJP_3463"/>
<dbReference type="STRING" id="1325564.NSJP_3463"/>
<sequence length="128" mass="13481">MSLGRSRKVGVRNVDTHLVPEVPNHLREACACDAGQKGEDVAAGSAAEAMKNLPGGTDSEGGSLFLMKGTQPFQILTASDQAHVLPDNLRDVDPVPDLIDDVFRNQASAHGSRGSSFPPQAGGSFERK</sequence>
<gene>
    <name evidence="2" type="ORF">NSJP_3463</name>
</gene>
<name>A0A1W1I9G4_9BACT</name>
<evidence type="ECO:0000256" key="1">
    <source>
        <dbReference type="SAM" id="MobiDB-lite"/>
    </source>
</evidence>
<reference evidence="2 3" key="1">
    <citation type="submission" date="2017-03" db="EMBL/GenBank/DDBJ databases">
        <authorList>
            <person name="Afonso C.L."/>
            <person name="Miller P.J."/>
            <person name="Scott M.A."/>
            <person name="Spackman E."/>
            <person name="Goraichik I."/>
            <person name="Dimitrov K.M."/>
            <person name="Suarez D.L."/>
            <person name="Swayne D.E."/>
        </authorList>
    </citation>
    <scope>NUCLEOTIDE SEQUENCE [LARGE SCALE GENOMIC DNA]</scope>
    <source>
        <strain evidence="2">Genome sequencing of Nitrospira japonica strain NJ11</strain>
    </source>
</reference>
<protein>
    <submittedName>
        <fullName evidence="2">Uncharacterized protein</fullName>
    </submittedName>
</protein>
<feature type="compositionally biased region" description="Polar residues" evidence="1">
    <location>
        <begin position="105"/>
        <end position="118"/>
    </location>
</feature>
<dbReference type="EMBL" id="LT828648">
    <property type="protein sequence ID" value="SLM49630.1"/>
    <property type="molecule type" value="Genomic_DNA"/>
</dbReference>